<dbReference type="InterPro" id="IPR036397">
    <property type="entry name" value="RNaseH_sf"/>
</dbReference>
<feature type="domain" description="YprB ribonuclease H-like" evidence="3">
    <location>
        <begin position="108"/>
        <end position="278"/>
    </location>
</feature>
<protein>
    <recommendedName>
        <fullName evidence="3">YprB ribonuclease H-like domain-containing protein</fullName>
    </recommendedName>
</protein>
<evidence type="ECO:0000313" key="4">
    <source>
        <dbReference type="EMBL" id="GAP63097.1"/>
    </source>
</evidence>
<reference evidence="5" key="2">
    <citation type="submission" date="2015-08" db="EMBL/GenBank/DDBJ databases">
        <title>Draft Genome Sequence of a Heterotrophic Facultative Anaerobic Bacterium Ardenticatena maritima Strain 110S.</title>
        <authorList>
            <person name="Kawaichi S."/>
            <person name="Yoshida T."/>
            <person name="Sako Y."/>
            <person name="Nakamura R."/>
        </authorList>
    </citation>
    <scope>NUCLEOTIDE SEQUENCE [LARGE SCALE GENOMIC DNA]</scope>
    <source>
        <strain evidence="5">110S</strain>
    </source>
</reference>
<dbReference type="InParanoid" id="A0A0M9UCQ3"/>
<evidence type="ECO:0000256" key="2">
    <source>
        <dbReference type="SAM" id="MobiDB-lite"/>
    </source>
</evidence>
<keyword evidence="5" id="KW-1185">Reference proteome</keyword>
<evidence type="ECO:0000313" key="5">
    <source>
        <dbReference type="Proteomes" id="UP000037784"/>
    </source>
</evidence>
<dbReference type="OrthoDB" id="9790530at2"/>
<accession>A0A0M9UCQ3</accession>
<dbReference type="InterPro" id="IPR038720">
    <property type="entry name" value="YprB_RNase_H-like_dom"/>
</dbReference>
<keyword evidence="1" id="KW-0175">Coiled coil</keyword>
<reference evidence="4 5" key="1">
    <citation type="journal article" date="2015" name="Genome Announc.">
        <title>Draft Genome Sequence of a Heterotrophic Facultative Anaerobic Thermophilic Bacterium, Ardenticatena maritima Strain 110ST.</title>
        <authorList>
            <person name="Kawaichi S."/>
            <person name="Yoshida T."/>
            <person name="Sako Y."/>
            <person name="Nakamura R."/>
        </authorList>
    </citation>
    <scope>NUCLEOTIDE SEQUENCE [LARGE SCALE GENOMIC DNA]</scope>
    <source>
        <strain evidence="4 5">110S</strain>
    </source>
</reference>
<organism evidence="4 5">
    <name type="scientific">Ardenticatena maritima</name>
    <dbReference type="NCBI Taxonomy" id="872965"/>
    <lineage>
        <taxon>Bacteria</taxon>
        <taxon>Bacillati</taxon>
        <taxon>Chloroflexota</taxon>
        <taxon>Ardenticatenia</taxon>
        <taxon>Ardenticatenales</taxon>
        <taxon>Ardenticatenaceae</taxon>
        <taxon>Ardenticatena</taxon>
    </lineage>
</organism>
<dbReference type="PANTHER" id="PTHR38462:SF1">
    <property type="entry name" value="YPRB RIBONUCLEASE H-LIKE DOMAIN-CONTAINING PROTEIN"/>
    <property type="match status" value="1"/>
</dbReference>
<dbReference type="EMBL" id="BBZA01000113">
    <property type="protein sequence ID" value="GAP63097.1"/>
    <property type="molecule type" value="Genomic_DNA"/>
</dbReference>
<dbReference type="SUPFAM" id="SSF53098">
    <property type="entry name" value="Ribonuclease H-like"/>
    <property type="match status" value="1"/>
</dbReference>
<comment type="caution">
    <text evidence="4">The sequence shown here is derived from an EMBL/GenBank/DDBJ whole genome shotgun (WGS) entry which is preliminary data.</text>
</comment>
<feature type="coiled-coil region" evidence="1">
    <location>
        <begin position="398"/>
        <end position="425"/>
    </location>
</feature>
<gene>
    <name evidence="4" type="ORF">ARMA_1520</name>
</gene>
<proteinExistence type="predicted"/>
<dbReference type="Gene3D" id="3.30.420.10">
    <property type="entry name" value="Ribonuclease H-like superfamily/Ribonuclease H"/>
    <property type="match status" value="1"/>
</dbReference>
<dbReference type="RefSeq" id="WP_054492963.1">
    <property type="nucleotide sequence ID" value="NZ_BBZA01000113.1"/>
</dbReference>
<dbReference type="Pfam" id="PF13482">
    <property type="entry name" value="RNase_H_2"/>
    <property type="match status" value="1"/>
</dbReference>
<dbReference type="InterPro" id="IPR012337">
    <property type="entry name" value="RNaseH-like_sf"/>
</dbReference>
<dbReference type="Proteomes" id="UP000037784">
    <property type="component" value="Unassembled WGS sequence"/>
</dbReference>
<name>A0A0M9UCQ3_9CHLR</name>
<feature type="region of interest" description="Disordered" evidence="2">
    <location>
        <begin position="19"/>
        <end position="46"/>
    </location>
</feature>
<evidence type="ECO:0000256" key="1">
    <source>
        <dbReference type="SAM" id="Coils"/>
    </source>
</evidence>
<sequence length="426" mass="48286">MDEDRRPLPKMDVNALRARLNTLRGRHAPPAPAAPSPSETPPAPVEEVLGLQPHTTEAGVCLVRETRLPLSTRYGVAPLAELQRPHGERIARLLRAPAWRTFDFRQALFLDTETNGLAGGTGTFAFLVGVGFLDDDAFVVRQFFLRHPGEEPAMLAALQPLLERFDTFVTFNGKSFDIPLLETRFVLARRPLDLRTRPHLDLLHPARRIWRWRLTHCDLGTLERQVLGVRRAAEDVPGWLVPRYYNDYLRTGNAAPLRGVFYHNRHDIVALAALSVHMATIVADASPALGLAGADLFGVARLLEEGGHWDEAEAVYRRALQSQLPHALRREALKRLSLLFKRRQRWEEAAALWRAMLAQGDLFPYEELAKYLEHHARNLPAALAVVQRAFHDAREGCLRLNRAEREALLHRLARLQRKMEQANTDE</sequence>
<evidence type="ECO:0000259" key="3">
    <source>
        <dbReference type="Pfam" id="PF13482"/>
    </source>
</evidence>
<dbReference type="GO" id="GO:0003676">
    <property type="term" value="F:nucleic acid binding"/>
    <property type="evidence" value="ECO:0007669"/>
    <property type="project" value="InterPro"/>
</dbReference>
<dbReference type="InterPro" id="IPR011990">
    <property type="entry name" value="TPR-like_helical_dom_sf"/>
</dbReference>
<dbReference type="AlphaFoldDB" id="A0A0M9UCQ3"/>
<dbReference type="Gene3D" id="1.25.40.10">
    <property type="entry name" value="Tetratricopeptide repeat domain"/>
    <property type="match status" value="1"/>
</dbReference>
<dbReference type="PANTHER" id="PTHR38462">
    <property type="entry name" value="EXONUCLEASE-LIKE PROTEIN"/>
    <property type="match status" value="1"/>
</dbReference>
<feature type="compositionally biased region" description="Pro residues" evidence="2">
    <location>
        <begin position="29"/>
        <end position="44"/>
    </location>
</feature>